<sequence>MPTVFKIGPYRFFFYSGDRDEPVHVHVEKEDKVAKFWLEPVRLQRSSGFRAREINDIQKKIQDNQEQIIEAWNEYFND</sequence>
<name>A0A850TCW7_9BACT</name>
<dbReference type="Proteomes" id="UP000553343">
    <property type="component" value="Unassembled WGS sequence"/>
</dbReference>
<gene>
    <name evidence="1" type="ORF">HXW94_14120</name>
</gene>
<comment type="caution">
    <text evidence="1">The sequence shown here is derived from an EMBL/GenBank/DDBJ whole genome shotgun (WGS) entry which is preliminary data.</text>
</comment>
<dbReference type="AlphaFoldDB" id="A0A850TCW7"/>
<dbReference type="RefSeq" id="WP_178367560.1">
    <property type="nucleotide sequence ID" value="NZ_JACADJ010000059.1"/>
</dbReference>
<protein>
    <submittedName>
        <fullName evidence="1">DUF4160 domain-containing protein</fullName>
    </submittedName>
</protein>
<dbReference type="EMBL" id="JACADJ010000059">
    <property type="protein sequence ID" value="NWH06107.1"/>
    <property type="molecule type" value="Genomic_DNA"/>
</dbReference>
<evidence type="ECO:0000313" key="1">
    <source>
        <dbReference type="EMBL" id="NWH06107.1"/>
    </source>
</evidence>
<dbReference type="InterPro" id="IPR025427">
    <property type="entry name" value="DUF4160"/>
</dbReference>
<organism evidence="1 2">
    <name type="scientific">Desulfobacter latus</name>
    <dbReference type="NCBI Taxonomy" id="2292"/>
    <lineage>
        <taxon>Bacteria</taxon>
        <taxon>Pseudomonadati</taxon>
        <taxon>Thermodesulfobacteriota</taxon>
        <taxon>Desulfobacteria</taxon>
        <taxon>Desulfobacterales</taxon>
        <taxon>Desulfobacteraceae</taxon>
        <taxon>Desulfobacter</taxon>
    </lineage>
</organism>
<proteinExistence type="predicted"/>
<reference evidence="1 2" key="1">
    <citation type="submission" date="2020-06" db="EMBL/GenBank/DDBJ databases">
        <title>High-quality draft genome of sulfate reducer Desulfobacter latus type strain AcrS2 isolated from marine sediment.</title>
        <authorList>
            <person name="Hoppe M."/>
            <person name="Larsen C.K."/>
            <person name="Marshall I.P.G."/>
            <person name="Schramm A."/>
            <person name="Marietou A.G."/>
        </authorList>
    </citation>
    <scope>NUCLEOTIDE SEQUENCE [LARGE SCALE GENOMIC DNA]</scope>
    <source>
        <strain evidence="1 2">AcRS2</strain>
    </source>
</reference>
<accession>A0A850TCW7</accession>
<evidence type="ECO:0000313" key="2">
    <source>
        <dbReference type="Proteomes" id="UP000553343"/>
    </source>
</evidence>
<dbReference type="Pfam" id="PF13711">
    <property type="entry name" value="DUF4160"/>
    <property type="match status" value="1"/>
</dbReference>
<keyword evidence="2" id="KW-1185">Reference proteome</keyword>